<comment type="caution">
    <text evidence="1">The sequence shown here is derived from an EMBL/GenBank/DDBJ whole genome shotgun (WGS) entry which is preliminary data.</text>
</comment>
<protein>
    <submittedName>
        <fullName evidence="1">Uncharacterized protein</fullName>
    </submittedName>
</protein>
<keyword evidence="2" id="KW-1185">Reference proteome</keyword>
<dbReference type="AlphaFoldDB" id="A0A8H6YDH4"/>
<dbReference type="GO" id="GO:0020037">
    <property type="term" value="F:heme binding"/>
    <property type="evidence" value="ECO:0007669"/>
    <property type="project" value="InterPro"/>
</dbReference>
<dbReference type="InterPro" id="IPR036396">
    <property type="entry name" value="Cyt_P450_sf"/>
</dbReference>
<name>A0A8H6YDH4_9AGAR</name>
<gene>
    <name evidence="1" type="ORF">MSAN_01249900</name>
</gene>
<proteinExistence type="predicted"/>
<dbReference type="SUPFAM" id="SSF48264">
    <property type="entry name" value="Cytochrome P450"/>
    <property type="match status" value="1"/>
</dbReference>
<evidence type="ECO:0000313" key="2">
    <source>
        <dbReference type="Proteomes" id="UP000623467"/>
    </source>
</evidence>
<dbReference type="OrthoDB" id="10029320at2759"/>
<dbReference type="Gene3D" id="1.10.630.10">
    <property type="entry name" value="Cytochrome P450"/>
    <property type="match status" value="1"/>
</dbReference>
<dbReference type="GO" id="GO:0016705">
    <property type="term" value="F:oxidoreductase activity, acting on paired donors, with incorporation or reduction of molecular oxygen"/>
    <property type="evidence" value="ECO:0007669"/>
    <property type="project" value="InterPro"/>
</dbReference>
<evidence type="ECO:0000313" key="1">
    <source>
        <dbReference type="EMBL" id="KAF7359088.1"/>
    </source>
</evidence>
<dbReference type="GO" id="GO:0004497">
    <property type="term" value="F:monooxygenase activity"/>
    <property type="evidence" value="ECO:0007669"/>
    <property type="project" value="InterPro"/>
</dbReference>
<reference evidence="1" key="1">
    <citation type="submission" date="2020-05" db="EMBL/GenBank/DDBJ databases">
        <title>Mycena genomes resolve the evolution of fungal bioluminescence.</title>
        <authorList>
            <person name="Tsai I.J."/>
        </authorList>
    </citation>
    <scope>NUCLEOTIDE SEQUENCE</scope>
    <source>
        <strain evidence="1">160909Yilan</strain>
    </source>
</reference>
<accession>A0A8H6YDH4</accession>
<dbReference type="Proteomes" id="UP000623467">
    <property type="component" value="Unassembled WGS sequence"/>
</dbReference>
<sequence>MTSLASNDINIWILTRTNIQIHRVFPTCETLWRIAAVTLVYVHTDAKGRRALYSQYSFLVLSYLEFQPASKPTQHSALWESDSSPPEAFDAARFMCEPEACEWLAFGAGRLICAAMNWAPMAAALIVGAILNRVDRVTYDIERGERVGERTRWDGWTVSYLCACV</sequence>
<dbReference type="GO" id="GO:0005506">
    <property type="term" value="F:iron ion binding"/>
    <property type="evidence" value="ECO:0007669"/>
    <property type="project" value="InterPro"/>
</dbReference>
<dbReference type="EMBL" id="JACAZH010000009">
    <property type="protein sequence ID" value="KAF7359088.1"/>
    <property type="molecule type" value="Genomic_DNA"/>
</dbReference>
<organism evidence="1 2">
    <name type="scientific">Mycena sanguinolenta</name>
    <dbReference type="NCBI Taxonomy" id="230812"/>
    <lineage>
        <taxon>Eukaryota</taxon>
        <taxon>Fungi</taxon>
        <taxon>Dikarya</taxon>
        <taxon>Basidiomycota</taxon>
        <taxon>Agaricomycotina</taxon>
        <taxon>Agaricomycetes</taxon>
        <taxon>Agaricomycetidae</taxon>
        <taxon>Agaricales</taxon>
        <taxon>Marasmiineae</taxon>
        <taxon>Mycenaceae</taxon>
        <taxon>Mycena</taxon>
    </lineage>
</organism>